<dbReference type="HOGENOM" id="CLU_135561_1_0_5"/>
<evidence type="ECO:0000259" key="1">
    <source>
        <dbReference type="SMART" id="SM01022"/>
    </source>
</evidence>
<dbReference type="AlphaFoldDB" id="E8RPX9"/>
<evidence type="ECO:0000313" key="2">
    <source>
        <dbReference type="EMBL" id="ADU13152.1"/>
    </source>
</evidence>
<sequence length="139" mass="15978">MRVLLSIKPEHVANIIAGRKIFEFRRRLFARRDIKTVLIYATMPVGRFVGEFDIETILEEDPEALWSKTKFGSGISKDFYDSYFAGRTTAYALKICNLRIFHEPVRPLDVIDDFTPPQSYMYVAGQGVDIRRGAQLSLL</sequence>
<name>E8RPX9_ASTEC</name>
<dbReference type="RefSeq" id="WP_013478984.1">
    <property type="nucleotide sequence ID" value="NC_014816.1"/>
</dbReference>
<evidence type="ECO:0000313" key="3">
    <source>
        <dbReference type="Proteomes" id="UP000001492"/>
    </source>
</evidence>
<dbReference type="SMART" id="SM01022">
    <property type="entry name" value="ASCH"/>
    <property type="match status" value="1"/>
</dbReference>
<gene>
    <name evidence="2" type="ordered locus">Astex_1486</name>
</gene>
<protein>
    <recommendedName>
        <fullName evidence="1">ASCH domain-containing protein</fullName>
    </recommendedName>
</protein>
<proteinExistence type="predicted"/>
<dbReference type="OrthoDB" id="9797478at2"/>
<dbReference type="KEGG" id="aex:Astex_1486"/>
<feature type="domain" description="ASCH" evidence="1">
    <location>
        <begin position="5"/>
        <end position="99"/>
    </location>
</feature>
<reference evidence="3" key="1">
    <citation type="submission" date="2010-12" db="EMBL/GenBank/DDBJ databases">
        <title>Complete sequence of chromosome 1 of Asticcacaulis excentricus CB 48.</title>
        <authorList>
            <consortium name="US DOE Joint Genome Institute"/>
            <person name="Lucas S."/>
            <person name="Copeland A."/>
            <person name="Lapidus A."/>
            <person name="Cheng J.-F."/>
            <person name="Bruce D."/>
            <person name="Goodwin L."/>
            <person name="Pitluck S."/>
            <person name="Teshima H."/>
            <person name="Davenport K."/>
            <person name="Detter J.C."/>
            <person name="Han C."/>
            <person name="Tapia R."/>
            <person name="Land M."/>
            <person name="Hauser L."/>
            <person name="Jeffries C."/>
            <person name="Kyrpides N."/>
            <person name="Ivanova N."/>
            <person name="Ovchinnikova G."/>
            <person name="Brun Y.V."/>
            <person name="Woyke T."/>
        </authorList>
    </citation>
    <scope>NUCLEOTIDE SEQUENCE [LARGE SCALE GENOMIC DNA]</scope>
    <source>
        <strain evidence="3">ATCC 15261 / DSM 4724 / KCTC 12464 / NCIMB 9791 / VKM B-1370 / CB 48</strain>
    </source>
</reference>
<organism evidence="2 3">
    <name type="scientific">Asticcacaulis excentricus (strain ATCC 15261 / DSM 4724 / KCTC 12464 / NCIMB 9791 / VKM B-1370 / CB 48)</name>
    <dbReference type="NCBI Taxonomy" id="573065"/>
    <lineage>
        <taxon>Bacteria</taxon>
        <taxon>Pseudomonadati</taxon>
        <taxon>Pseudomonadota</taxon>
        <taxon>Alphaproteobacteria</taxon>
        <taxon>Caulobacterales</taxon>
        <taxon>Caulobacteraceae</taxon>
        <taxon>Asticcacaulis</taxon>
    </lineage>
</organism>
<dbReference type="STRING" id="573065.Astex_1486"/>
<dbReference type="Proteomes" id="UP000001492">
    <property type="component" value="Chromosome 1"/>
</dbReference>
<dbReference type="Gene3D" id="2.30.130.30">
    <property type="entry name" value="Hypothetical protein"/>
    <property type="match status" value="1"/>
</dbReference>
<dbReference type="EMBL" id="CP002395">
    <property type="protein sequence ID" value="ADU13152.1"/>
    <property type="molecule type" value="Genomic_DNA"/>
</dbReference>
<keyword evidence="3" id="KW-1185">Reference proteome</keyword>
<dbReference type="SUPFAM" id="SSF88697">
    <property type="entry name" value="PUA domain-like"/>
    <property type="match status" value="1"/>
</dbReference>
<dbReference type="eggNOG" id="COG4933">
    <property type="taxonomic scope" value="Bacteria"/>
</dbReference>
<dbReference type="InterPro" id="IPR007374">
    <property type="entry name" value="ASCH_domain"/>
</dbReference>
<accession>E8RPX9</accession>
<dbReference type="InterPro" id="IPR015947">
    <property type="entry name" value="PUA-like_sf"/>
</dbReference>